<dbReference type="PANTHER" id="PTHR30314">
    <property type="entry name" value="CELL DIVISION PROTEIN FTSZ-RELATED"/>
    <property type="match status" value="1"/>
</dbReference>
<dbReference type="InterPro" id="IPR045061">
    <property type="entry name" value="FtsZ/CetZ"/>
</dbReference>
<dbReference type="GO" id="GO:0051258">
    <property type="term" value="P:protein polymerization"/>
    <property type="evidence" value="ECO:0007669"/>
    <property type="project" value="UniProtKB-UniRule"/>
</dbReference>
<comment type="subunit">
    <text evidence="8">Homodimer. Polymerizes to form a dynamic ring structure in a strictly GTP-dependent manner. Interacts directly with several other division proteins.</text>
</comment>
<comment type="subcellular location">
    <subcellularLocation>
        <location evidence="8">Cytoplasm</location>
    </subcellularLocation>
    <text evidence="8">Assembles at midcell at the inner surface of the cytoplasmic membrane.</text>
</comment>
<dbReference type="Pfam" id="PF12327">
    <property type="entry name" value="FtsZ_C"/>
    <property type="match status" value="1"/>
</dbReference>
<keyword evidence="15" id="KW-1185">Reference proteome</keyword>
<keyword evidence="5 8" id="KW-0342">GTP-binding</keyword>
<evidence type="ECO:0000259" key="13">
    <source>
        <dbReference type="SMART" id="SM00865"/>
    </source>
</evidence>
<keyword evidence="2 8" id="KW-0963">Cytoplasm</keyword>
<dbReference type="SMART" id="SM00865">
    <property type="entry name" value="Tubulin_C"/>
    <property type="match status" value="1"/>
</dbReference>
<feature type="binding site" evidence="8">
    <location>
        <position position="131"/>
    </location>
    <ligand>
        <name>GTP</name>
        <dbReference type="ChEBI" id="CHEBI:37565"/>
    </ligand>
</feature>
<feature type="compositionally biased region" description="Basic and acidic residues" evidence="11">
    <location>
        <begin position="411"/>
        <end position="422"/>
    </location>
</feature>
<feature type="domain" description="Tubulin/FtsZ GTPase" evidence="12">
    <location>
        <begin position="4"/>
        <end position="196"/>
    </location>
</feature>
<evidence type="ECO:0000259" key="12">
    <source>
        <dbReference type="SMART" id="SM00864"/>
    </source>
</evidence>
<dbReference type="FunFam" id="3.40.50.1440:FF:000023">
    <property type="entry name" value="Cell division protein FtsZ"/>
    <property type="match status" value="1"/>
</dbReference>
<comment type="function">
    <text evidence="8 10">Essential cell division protein that forms a contractile ring structure (Z ring) at the future cell division site. The regulation of the ring assembly controls the timing and the location of cell division. One of the functions of the FtsZ ring is to recruit other cell division proteins to the septum to produce a new cell wall between the dividing cells. Binds GTP and shows GTPase activity.</text>
</comment>
<evidence type="ECO:0000313" key="15">
    <source>
        <dbReference type="Proteomes" id="UP000483362"/>
    </source>
</evidence>
<keyword evidence="6 8" id="KW-0717">Septation</keyword>
<keyword evidence="7 8" id="KW-0131">Cell cycle</keyword>
<dbReference type="PROSITE" id="PS01135">
    <property type="entry name" value="FTSZ_2"/>
    <property type="match status" value="1"/>
</dbReference>
<comment type="caution">
    <text evidence="14">The sequence shown here is derived from an EMBL/GenBank/DDBJ whole genome shotgun (WGS) entry which is preliminary data.</text>
</comment>
<dbReference type="HAMAP" id="MF_00909">
    <property type="entry name" value="FtsZ"/>
    <property type="match status" value="1"/>
</dbReference>
<sequence length="441" mass="47508">MPTIIKVVGVGGGGNNAINHMYEQNISGVSFVVINTDRQALSSSPVPNRLLIGPETTKGLGAGNNPEVAKAAAEESADEISALFDDDTKMVFITAGMGGGTGTGAAPVVARIARDRGVLTIGIVTIPFLFEGQKKIIKALNGADEMHKYVDALLIINNERLTEIYPDLNFINAFGKADDTLSIAARSISELITTQGMINLDFNDVNTTLRDGGVAIISSGYGEGEHRVTKAIEDALESPLLKNRDVYGSKKILMNFYFSRESHSPFKMAEVDEMRQFMTNFSPEVDVIWGVGFDDTLEDKIKITILAAGFEVSLDSETPATAADGPAINTGTTKGAVATAAAAASVDDEARLREEYGDKVIQQGQEQAESRYIVLKPEDIDNDDMVDLLEKTPTFNRNPKFKAQIAQLRDKHQAAHDYHAREASQAQTKKKGTTGTISFGS</sequence>
<dbReference type="GO" id="GO:0005525">
    <property type="term" value="F:GTP binding"/>
    <property type="evidence" value="ECO:0007669"/>
    <property type="project" value="UniProtKB-UniRule"/>
</dbReference>
<feature type="binding site" evidence="8">
    <location>
        <begin position="100"/>
        <end position="102"/>
    </location>
    <ligand>
        <name>GTP</name>
        <dbReference type="ChEBI" id="CHEBI:37565"/>
    </ligand>
</feature>
<evidence type="ECO:0000256" key="10">
    <source>
        <dbReference type="RuleBase" id="RU000631"/>
    </source>
</evidence>
<reference evidence="14 15" key="1">
    <citation type="submission" date="2019-08" db="EMBL/GenBank/DDBJ databases">
        <title>In-depth cultivation of the pig gut microbiome towards novel bacterial diversity and tailored functional studies.</title>
        <authorList>
            <person name="Wylensek D."/>
            <person name="Hitch T.C.A."/>
            <person name="Clavel T."/>
        </authorList>
    </citation>
    <scope>NUCLEOTIDE SEQUENCE [LARGE SCALE GENOMIC DNA]</scope>
    <source>
        <strain evidence="14 15">Oil-RF-744-WCA-WT-10</strain>
    </source>
</reference>
<dbReference type="Proteomes" id="UP000483362">
    <property type="component" value="Unassembled WGS sequence"/>
</dbReference>
<dbReference type="AlphaFoldDB" id="A0A6L5XGK6"/>
<evidence type="ECO:0000313" key="14">
    <source>
        <dbReference type="EMBL" id="MSS18626.1"/>
    </source>
</evidence>
<dbReference type="NCBIfam" id="TIGR00065">
    <property type="entry name" value="ftsZ"/>
    <property type="match status" value="1"/>
</dbReference>
<dbReference type="GO" id="GO:0000917">
    <property type="term" value="P:division septum assembly"/>
    <property type="evidence" value="ECO:0007669"/>
    <property type="project" value="UniProtKB-KW"/>
</dbReference>
<dbReference type="SMART" id="SM00864">
    <property type="entry name" value="Tubulin"/>
    <property type="match status" value="1"/>
</dbReference>
<evidence type="ECO:0000256" key="9">
    <source>
        <dbReference type="NCBIfam" id="TIGR00065"/>
    </source>
</evidence>
<feature type="binding site" evidence="8">
    <location>
        <position position="178"/>
    </location>
    <ligand>
        <name>GTP</name>
        <dbReference type="ChEBI" id="CHEBI:37565"/>
    </ligand>
</feature>
<dbReference type="InterPro" id="IPR008280">
    <property type="entry name" value="Tub_FtsZ_C"/>
</dbReference>
<evidence type="ECO:0000256" key="6">
    <source>
        <dbReference type="ARBA" id="ARBA00023210"/>
    </source>
</evidence>
<dbReference type="SUPFAM" id="SSF55307">
    <property type="entry name" value="Tubulin C-terminal domain-like"/>
    <property type="match status" value="1"/>
</dbReference>
<dbReference type="PRINTS" id="PR00423">
    <property type="entry name" value="CELLDVISFTSZ"/>
</dbReference>
<evidence type="ECO:0000256" key="3">
    <source>
        <dbReference type="ARBA" id="ARBA00022618"/>
    </source>
</evidence>
<dbReference type="Gene3D" id="3.40.50.1440">
    <property type="entry name" value="Tubulin/FtsZ, GTPase domain"/>
    <property type="match status" value="1"/>
</dbReference>
<evidence type="ECO:0000256" key="1">
    <source>
        <dbReference type="ARBA" id="ARBA00009690"/>
    </source>
</evidence>
<evidence type="ECO:0000256" key="7">
    <source>
        <dbReference type="ARBA" id="ARBA00023306"/>
    </source>
</evidence>
<dbReference type="GO" id="GO:0003924">
    <property type="term" value="F:GTPase activity"/>
    <property type="evidence" value="ECO:0007669"/>
    <property type="project" value="UniProtKB-UniRule"/>
</dbReference>
<feature type="binding site" evidence="8">
    <location>
        <position position="135"/>
    </location>
    <ligand>
        <name>GTP</name>
        <dbReference type="ChEBI" id="CHEBI:37565"/>
    </ligand>
</feature>
<organism evidence="14 15">
    <name type="scientific">Sodaliphilus pleomorphus</name>
    <dbReference type="NCBI Taxonomy" id="2606626"/>
    <lineage>
        <taxon>Bacteria</taxon>
        <taxon>Pseudomonadati</taxon>
        <taxon>Bacteroidota</taxon>
        <taxon>Bacteroidia</taxon>
        <taxon>Bacteroidales</taxon>
        <taxon>Muribaculaceae</taxon>
        <taxon>Sodaliphilus</taxon>
    </lineage>
</organism>
<feature type="region of interest" description="Disordered" evidence="11">
    <location>
        <begin position="411"/>
        <end position="441"/>
    </location>
</feature>
<keyword evidence="3 8" id="KW-0132">Cell division</keyword>
<evidence type="ECO:0000256" key="8">
    <source>
        <dbReference type="HAMAP-Rule" id="MF_00909"/>
    </source>
</evidence>
<dbReference type="InterPro" id="IPR036525">
    <property type="entry name" value="Tubulin/FtsZ_GTPase_sf"/>
</dbReference>
<dbReference type="Pfam" id="PF00091">
    <property type="entry name" value="Tubulin"/>
    <property type="match status" value="1"/>
</dbReference>
<dbReference type="CDD" id="cd02201">
    <property type="entry name" value="FtsZ_type1"/>
    <property type="match status" value="1"/>
</dbReference>
<evidence type="ECO:0000256" key="11">
    <source>
        <dbReference type="SAM" id="MobiDB-lite"/>
    </source>
</evidence>
<evidence type="ECO:0000256" key="5">
    <source>
        <dbReference type="ARBA" id="ARBA00023134"/>
    </source>
</evidence>
<name>A0A6L5XGK6_9BACT</name>
<dbReference type="SUPFAM" id="SSF52490">
    <property type="entry name" value="Tubulin nucleotide-binding domain-like"/>
    <property type="match status" value="1"/>
</dbReference>
<keyword evidence="4 8" id="KW-0547">Nucleotide-binding</keyword>
<gene>
    <name evidence="8 14" type="primary">ftsZ</name>
    <name evidence="14" type="ORF">FYJ29_12805</name>
</gene>
<dbReference type="GO" id="GO:0005737">
    <property type="term" value="C:cytoplasm"/>
    <property type="evidence" value="ECO:0007669"/>
    <property type="project" value="UniProtKB-SubCell"/>
</dbReference>
<dbReference type="EMBL" id="VULT01000027">
    <property type="protein sequence ID" value="MSS18626.1"/>
    <property type="molecule type" value="Genomic_DNA"/>
</dbReference>
<evidence type="ECO:0000256" key="2">
    <source>
        <dbReference type="ARBA" id="ARBA00022490"/>
    </source>
</evidence>
<accession>A0A6L5XGK6</accession>
<proteinExistence type="inferred from homology"/>
<feature type="domain" description="Tubulin/FtsZ 2-layer sandwich" evidence="13">
    <location>
        <begin position="198"/>
        <end position="319"/>
    </location>
</feature>
<dbReference type="InterPro" id="IPR018316">
    <property type="entry name" value="Tubulin/FtsZ_2-layer-sand-dom"/>
</dbReference>
<dbReference type="InterPro" id="IPR020805">
    <property type="entry name" value="Cell_div_FtsZ_CS"/>
</dbReference>
<dbReference type="PANTHER" id="PTHR30314:SF3">
    <property type="entry name" value="MITOCHONDRIAL DIVISION PROTEIN FSZA"/>
    <property type="match status" value="1"/>
</dbReference>
<evidence type="ECO:0000256" key="4">
    <source>
        <dbReference type="ARBA" id="ARBA00022741"/>
    </source>
</evidence>
<comment type="similarity">
    <text evidence="1 8 10">Belongs to the FtsZ family.</text>
</comment>
<dbReference type="GO" id="GO:0032153">
    <property type="term" value="C:cell division site"/>
    <property type="evidence" value="ECO:0007669"/>
    <property type="project" value="UniProtKB-UniRule"/>
</dbReference>
<protein>
    <recommendedName>
        <fullName evidence="8 9">Cell division protein FtsZ</fullName>
    </recommendedName>
</protein>
<dbReference type="InterPro" id="IPR000158">
    <property type="entry name" value="Cell_div_FtsZ"/>
</dbReference>
<feature type="binding site" evidence="8">
    <location>
        <begin position="12"/>
        <end position="16"/>
    </location>
    <ligand>
        <name>GTP</name>
        <dbReference type="ChEBI" id="CHEBI:37565"/>
    </ligand>
</feature>
<dbReference type="InterPro" id="IPR024757">
    <property type="entry name" value="FtsZ_C"/>
</dbReference>
<dbReference type="GO" id="GO:0043093">
    <property type="term" value="P:FtsZ-dependent cytokinesis"/>
    <property type="evidence" value="ECO:0007669"/>
    <property type="project" value="UniProtKB-UniRule"/>
</dbReference>
<dbReference type="InterPro" id="IPR003008">
    <property type="entry name" value="Tubulin_FtsZ_GTPase"/>
</dbReference>